<name>A0ABY4NS17_9PSEU</name>
<dbReference type="EMBL" id="CP091196">
    <property type="protein sequence ID" value="UQS22845.1"/>
    <property type="molecule type" value="Genomic_DNA"/>
</dbReference>
<accession>A0ABY4NS17</accession>
<evidence type="ECO:0000313" key="2">
    <source>
        <dbReference type="Proteomes" id="UP000830158"/>
    </source>
</evidence>
<protein>
    <submittedName>
        <fullName evidence="1">Uncharacterized protein</fullName>
    </submittedName>
</protein>
<reference evidence="1" key="1">
    <citation type="submission" date="2022-01" db="EMBL/GenBank/DDBJ databases">
        <title>PSI-footprinting approach for the identification of protein synthesis inhibitor producers.</title>
        <authorList>
            <person name="Handel F."/>
            <person name="Kulik A."/>
            <person name="Wex K.W."/>
            <person name="Berscheid A."/>
            <person name="Saur J.S."/>
            <person name="Winkler A."/>
            <person name="Wibberg D."/>
            <person name="Kalinowski J."/>
            <person name="Broetz-Oesterhelt H."/>
            <person name="Mast Y."/>
        </authorList>
    </citation>
    <scope>NUCLEOTIDE SEQUENCE</scope>
    <source>
        <strain evidence="1">KNN 49.3e</strain>
    </source>
</reference>
<sequence>MVMHAAALLRDGSRFDDVLDALKEVFVDQGLVAAFDLFVLVRHVAEVVAIPQHLRELVDRHLLGRVQPGGARAQSAVVQLV</sequence>
<gene>
    <name evidence="1" type="ORF">L1857_08460</name>
</gene>
<dbReference type="Proteomes" id="UP000830158">
    <property type="component" value="Chromosome"/>
</dbReference>
<organism evidence="1 2">
    <name type="scientific">Amycolatopsis thermalba</name>
    <dbReference type="NCBI Taxonomy" id="944492"/>
    <lineage>
        <taxon>Bacteria</taxon>
        <taxon>Bacillati</taxon>
        <taxon>Actinomycetota</taxon>
        <taxon>Actinomycetes</taxon>
        <taxon>Pseudonocardiales</taxon>
        <taxon>Pseudonocardiaceae</taxon>
        <taxon>Amycolatopsis</taxon>
    </lineage>
</organism>
<evidence type="ECO:0000313" key="1">
    <source>
        <dbReference type="EMBL" id="UQS22845.1"/>
    </source>
</evidence>
<proteinExistence type="predicted"/>
<keyword evidence="2" id="KW-1185">Reference proteome</keyword>